<dbReference type="GO" id="GO:0032259">
    <property type="term" value="P:methylation"/>
    <property type="evidence" value="ECO:0007669"/>
    <property type="project" value="UniProtKB-KW"/>
</dbReference>
<dbReference type="EC" id="2.1.-.-" evidence="2"/>
<feature type="domain" description="Methyltransferase type 11" evidence="1">
    <location>
        <begin position="10"/>
        <end position="49"/>
    </location>
</feature>
<dbReference type="RefSeq" id="WP_283924622.1">
    <property type="nucleotide sequence ID" value="NZ_CP126084.1"/>
</dbReference>
<keyword evidence="2" id="KW-0489">Methyltransferase</keyword>
<name>A0AA95KU53_9BACL</name>
<evidence type="ECO:0000313" key="3">
    <source>
        <dbReference type="Proteomes" id="UP001177943"/>
    </source>
</evidence>
<dbReference type="Pfam" id="PF08241">
    <property type="entry name" value="Methyltransf_11"/>
    <property type="match status" value="1"/>
</dbReference>
<dbReference type="SUPFAM" id="SSF53335">
    <property type="entry name" value="S-adenosyl-L-methionine-dependent methyltransferases"/>
    <property type="match status" value="1"/>
</dbReference>
<dbReference type="EMBL" id="CP126084">
    <property type="protein sequence ID" value="WHX47020.1"/>
    <property type="molecule type" value="Genomic_DNA"/>
</dbReference>
<dbReference type="KEGG" id="pwn:QNH46_12580"/>
<dbReference type="InterPro" id="IPR013216">
    <property type="entry name" value="Methyltransf_11"/>
</dbReference>
<dbReference type="GO" id="GO:0008757">
    <property type="term" value="F:S-adenosylmethionine-dependent methyltransferase activity"/>
    <property type="evidence" value="ECO:0007669"/>
    <property type="project" value="InterPro"/>
</dbReference>
<proteinExistence type="predicted"/>
<keyword evidence="2" id="KW-0808">Transferase</keyword>
<dbReference type="AlphaFoldDB" id="A0AA95KU53"/>
<sequence>MFYLMQAHSPGPEKRFLLMDAQDLRFADQAFDLVIASTAQPCWDMYRKIVLERK</sequence>
<evidence type="ECO:0000313" key="2">
    <source>
        <dbReference type="EMBL" id="WHX47020.1"/>
    </source>
</evidence>
<accession>A0AA95KU53</accession>
<organism evidence="2 3">
    <name type="scientific">Paenibacillus woosongensis</name>
    <dbReference type="NCBI Taxonomy" id="307580"/>
    <lineage>
        <taxon>Bacteria</taxon>
        <taxon>Bacillati</taxon>
        <taxon>Bacillota</taxon>
        <taxon>Bacilli</taxon>
        <taxon>Bacillales</taxon>
        <taxon>Paenibacillaceae</taxon>
        <taxon>Paenibacillus</taxon>
    </lineage>
</organism>
<dbReference type="InterPro" id="IPR029063">
    <property type="entry name" value="SAM-dependent_MTases_sf"/>
</dbReference>
<evidence type="ECO:0000259" key="1">
    <source>
        <dbReference type="Pfam" id="PF08241"/>
    </source>
</evidence>
<dbReference type="Proteomes" id="UP001177943">
    <property type="component" value="Chromosome"/>
</dbReference>
<reference evidence="2" key="1">
    <citation type="submission" date="2023-05" db="EMBL/GenBank/DDBJ databases">
        <title>Comparative genomics of Bacillaceae isolates and their secondary metabolite potential.</title>
        <authorList>
            <person name="Song L."/>
            <person name="Nielsen L.J."/>
            <person name="Mohite O."/>
            <person name="Xu X."/>
            <person name="Weber T."/>
            <person name="Kovacs A.T."/>
        </authorList>
    </citation>
    <scope>NUCLEOTIDE SEQUENCE</scope>
    <source>
        <strain evidence="2">B2_4</strain>
    </source>
</reference>
<protein>
    <submittedName>
        <fullName evidence="2">Class I SAM-dependent methyltransferase</fullName>
        <ecNumber evidence="2">2.1.-.-</ecNumber>
    </submittedName>
</protein>
<gene>
    <name evidence="2" type="ORF">QNH46_12580</name>
</gene>